<sequence>MLQRIQTVFLFLLALAMGIALANPIWEKAGANPSDMARLTALEYSEKIGVTTNVSPVWYLGLLILGVVVLSIFAITQYRNRLRQSMICAVNALLMTGVMGVVLYTTLYKGKEFGNPADQGNFLFGFYAIIAALVMNTLANRAIRRDERKVRESERFR</sequence>
<dbReference type="InterPro" id="IPR025635">
    <property type="entry name" value="DUF4293"/>
</dbReference>
<dbReference type="RefSeq" id="WP_152123748.1">
    <property type="nucleotide sequence ID" value="NZ_WELI01000002.1"/>
</dbReference>
<dbReference type="Pfam" id="PF14126">
    <property type="entry name" value="DUF4293"/>
    <property type="match status" value="1"/>
</dbReference>
<evidence type="ECO:0000313" key="3">
    <source>
        <dbReference type="Proteomes" id="UP000488299"/>
    </source>
</evidence>
<reference evidence="2 3" key="1">
    <citation type="submission" date="2019-10" db="EMBL/GenBank/DDBJ databases">
        <title>Rudanella paleaurantiibacter sp. nov., isolated from sludge.</title>
        <authorList>
            <person name="Xu S.Q."/>
        </authorList>
    </citation>
    <scope>NUCLEOTIDE SEQUENCE [LARGE SCALE GENOMIC DNA]</scope>
    <source>
        <strain evidence="2 3">HX-22-17</strain>
    </source>
</reference>
<evidence type="ECO:0000256" key="1">
    <source>
        <dbReference type="SAM" id="Phobius"/>
    </source>
</evidence>
<evidence type="ECO:0000313" key="2">
    <source>
        <dbReference type="EMBL" id="KAB7732181.1"/>
    </source>
</evidence>
<feature type="transmembrane region" description="Helical" evidence="1">
    <location>
        <begin position="120"/>
        <end position="139"/>
    </location>
</feature>
<feature type="transmembrane region" description="Helical" evidence="1">
    <location>
        <begin position="87"/>
        <end position="108"/>
    </location>
</feature>
<keyword evidence="1" id="KW-0812">Transmembrane</keyword>
<keyword evidence="3" id="KW-1185">Reference proteome</keyword>
<comment type="caution">
    <text evidence="2">The sequence shown here is derived from an EMBL/GenBank/DDBJ whole genome shotgun (WGS) entry which is preliminary data.</text>
</comment>
<gene>
    <name evidence="2" type="ORF">F5984_08225</name>
</gene>
<dbReference type="AlphaFoldDB" id="A0A7J5U3B9"/>
<keyword evidence="1" id="KW-1133">Transmembrane helix</keyword>
<keyword evidence="1" id="KW-0472">Membrane</keyword>
<accession>A0A7J5U3B9</accession>
<organism evidence="2 3">
    <name type="scientific">Rudanella paleaurantiibacter</name>
    <dbReference type="NCBI Taxonomy" id="2614655"/>
    <lineage>
        <taxon>Bacteria</taxon>
        <taxon>Pseudomonadati</taxon>
        <taxon>Bacteroidota</taxon>
        <taxon>Cytophagia</taxon>
        <taxon>Cytophagales</taxon>
        <taxon>Cytophagaceae</taxon>
        <taxon>Rudanella</taxon>
    </lineage>
</organism>
<protein>
    <submittedName>
        <fullName evidence="2">DUF4293 family protein</fullName>
    </submittedName>
</protein>
<dbReference type="Proteomes" id="UP000488299">
    <property type="component" value="Unassembled WGS sequence"/>
</dbReference>
<dbReference type="EMBL" id="WELI01000002">
    <property type="protein sequence ID" value="KAB7732181.1"/>
    <property type="molecule type" value="Genomic_DNA"/>
</dbReference>
<proteinExistence type="predicted"/>
<feature type="transmembrane region" description="Helical" evidence="1">
    <location>
        <begin position="57"/>
        <end position="75"/>
    </location>
</feature>
<name>A0A7J5U3B9_9BACT</name>